<accession>C1FUA2</accession>
<dbReference type="eggNOG" id="ENOG503286F">
    <property type="taxonomic scope" value="Bacteria"/>
</dbReference>
<dbReference type="Proteomes" id="UP000001374">
    <property type="component" value="Chromosome"/>
</dbReference>
<dbReference type="KEGG" id="cby:CLM_3070"/>
<dbReference type="AlphaFoldDB" id="C1FUA2"/>
<evidence type="ECO:0000313" key="2">
    <source>
        <dbReference type="EMBL" id="ACO85036.1"/>
    </source>
</evidence>
<feature type="transmembrane region" description="Helical" evidence="1">
    <location>
        <begin position="140"/>
        <end position="169"/>
    </location>
</feature>
<organism evidence="2 3">
    <name type="scientific">Clostridium botulinum (strain Kyoto / Type A2)</name>
    <dbReference type="NCBI Taxonomy" id="536232"/>
    <lineage>
        <taxon>Bacteria</taxon>
        <taxon>Bacillati</taxon>
        <taxon>Bacillota</taxon>
        <taxon>Clostridia</taxon>
        <taxon>Eubacteriales</taxon>
        <taxon>Clostridiaceae</taxon>
        <taxon>Clostridium</taxon>
    </lineage>
</organism>
<dbReference type="RefSeq" id="WP_012704548.1">
    <property type="nucleotide sequence ID" value="NC_012563.1"/>
</dbReference>
<proteinExistence type="predicted"/>
<gene>
    <name evidence="2" type="ordered locus">CLM_3070</name>
</gene>
<keyword evidence="1" id="KW-0812">Transmembrane</keyword>
<evidence type="ECO:0000256" key="1">
    <source>
        <dbReference type="SAM" id="Phobius"/>
    </source>
</evidence>
<keyword evidence="1" id="KW-1133">Transmembrane helix</keyword>
<sequence>MSKKILIVRSANEIVIKKLINYITVTNKNNIELYCLVQKNSVKLVKNIYSNIQCFIINEDNFNYNQFKKNKNLINEINKNKYDEIYIPSSYLYFNNFNDIFNIANSINRISIFTFTADGNITRIKLNKLNLKINLLFGEYIYFFILVFKIVFLLISYSLKMLLSLVLYIHRRVKYK</sequence>
<evidence type="ECO:0000313" key="3">
    <source>
        <dbReference type="Proteomes" id="UP000001374"/>
    </source>
</evidence>
<name>C1FUA2_CLOBJ</name>
<protein>
    <submittedName>
        <fullName evidence="2">Uncharacterized protein</fullName>
    </submittedName>
</protein>
<dbReference type="HOGENOM" id="CLU_1560245_0_0_9"/>
<reference evidence="2 3" key="1">
    <citation type="submission" date="2008-10" db="EMBL/GenBank/DDBJ databases">
        <title>Genome sequence of Clostridium botulinum A2 Kyoto.</title>
        <authorList>
            <person name="Shrivastava S."/>
            <person name="Brinkac L.M."/>
            <person name="Brown J.L."/>
            <person name="Bruce D."/>
            <person name="Detter C.C."/>
            <person name="Johnson E.A."/>
            <person name="Munk C.A."/>
            <person name="Smith L.A."/>
            <person name="Smith T.J."/>
            <person name="Sutton G."/>
            <person name="Brettin T.S."/>
        </authorList>
    </citation>
    <scope>NUCLEOTIDE SEQUENCE [LARGE SCALE GENOMIC DNA]</scope>
    <source>
        <strain evidence="3">Kyoto / Type A2</strain>
    </source>
</reference>
<dbReference type="EMBL" id="CP001581">
    <property type="protein sequence ID" value="ACO85036.1"/>
    <property type="molecule type" value="Genomic_DNA"/>
</dbReference>
<keyword evidence="1" id="KW-0472">Membrane</keyword>